<evidence type="ECO:0000256" key="3">
    <source>
        <dbReference type="ARBA" id="ARBA00023082"/>
    </source>
</evidence>
<dbReference type="NCBIfam" id="TIGR02937">
    <property type="entry name" value="sigma70-ECF"/>
    <property type="match status" value="1"/>
</dbReference>
<proteinExistence type="inferred from homology"/>
<dbReference type="InterPro" id="IPR014284">
    <property type="entry name" value="RNA_pol_sigma-70_dom"/>
</dbReference>
<keyword evidence="4" id="KW-0238">DNA-binding</keyword>
<feature type="domain" description="RNA polymerase sigma-70 region 2" evidence="6">
    <location>
        <begin position="14"/>
        <end position="77"/>
    </location>
</feature>
<keyword evidence="5" id="KW-0804">Transcription</keyword>
<organism evidence="9 10">
    <name type="scientific">Gordonia hankookensis</name>
    <dbReference type="NCBI Taxonomy" id="589403"/>
    <lineage>
        <taxon>Bacteria</taxon>
        <taxon>Bacillati</taxon>
        <taxon>Actinomycetota</taxon>
        <taxon>Actinomycetes</taxon>
        <taxon>Mycobacteriales</taxon>
        <taxon>Gordoniaceae</taxon>
        <taxon>Gordonia</taxon>
    </lineage>
</organism>
<dbReference type="InterPro" id="IPR013249">
    <property type="entry name" value="RNA_pol_sigma70_r4_t2"/>
</dbReference>
<dbReference type="Pfam" id="PF04542">
    <property type="entry name" value="Sigma70_r2"/>
    <property type="match status" value="1"/>
</dbReference>
<dbReference type="Gene3D" id="1.10.1740.10">
    <property type="match status" value="1"/>
</dbReference>
<dbReference type="SUPFAM" id="SSF88659">
    <property type="entry name" value="Sigma3 and sigma4 domains of RNA polymerase sigma factors"/>
    <property type="match status" value="1"/>
</dbReference>
<comment type="caution">
    <text evidence="9">The sequence shown here is derived from an EMBL/GenBank/DDBJ whole genome shotgun (WGS) entry which is preliminary data.</text>
</comment>
<name>A0ABR7WE55_9ACTN</name>
<dbReference type="Gene3D" id="1.10.10.10">
    <property type="entry name" value="Winged helix-like DNA-binding domain superfamily/Winged helix DNA-binding domain"/>
    <property type="match status" value="1"/>
</dbReference>
<comment type="similarity">
    <text evidence="1">Belongs to the sigma-70 factor family. ECF subfamily.</text>
</comment>
<dbReference type="InterPro" id="IPR013324">
    <property type="entry name" value="RNA_pol_sigma_r3/r4-like"/>
</dbReference>
<keyword evidence="3" id="KW-0731">Sigma factor</keyword>
<dbReference type="InterPro" id="IPR007627">
    <property type="entry name" value="RNA_pol_sigma70_r2"/>
</dbReference>
<protein>
    <submittedName>
        <fullName evidence="9">Sigma-70 family RNA polymerase sigma factor</fullName>
    </submittedName>
</protein>
<evidence type="ECO:0000259" key="6">
    <source>
        <dbReference type="Pfam" id="PF04542"/>
    </source>
</evidence>
<evidence type="ECO:0000256" key="5">
    <source>
        <dbReference type="ARBA" id="ARBA00023163"/>
    </source>
</evidence>
<dbReference type="InterPro" id="IPR013325">
    <property type="entry name" value="RNA_pol_sigma_r2"/>
</dbReference>
<dbReference type="PANTHER" id="PTHR47756:SF2">
    <property type="entry name" value="BLL6612 PROTEIN"/>
    <property type="match status" value="1"/>
</dbReference>
<keyword evidence="2" id="KW-0805">Transcription regulation</keyword>
<evidence type="ECO:0000256" key="1">
    <source>
        <dbReference type="ARBA" id="ARBA00010641"/>
    </source>
</evidence>
<dbReference type="Proteomes" id="UP000602395">
    <property type="component" value="Unassembled WGS sequence"/>
</dbReference>
<dbReference type="SUPFAM" id="SSF48452">
    <property type="entry name" value="TPR-like"/>
    <property type="match status" value="1"/>
</dbReference>
<evidence type="ECO:0000256" key="2">
    <source>
        <dbReference type="ARBA" id="ARBA00023015"/>
    </source>
</evidence>
<evidence type="ECO:0000313" key="10">
    <source>
        <dbReference type="Proteomes" id="UP000602395"/>
    </source>
</evidence>
<accession>A0ABR7WE55</accession>
<evidence type="ECO:0000259" key="7">
    <source>
        <dbReference type="Pfam" id="PF08281"/>
    </source>
</evidence>
<dbReference type="EMBL" id="JACWMS010000003">
    <property type="protein sequence ID" value="MBD1321067.1"/>
    <property type="molecule type" value="Genomic_DNA"/>
</dbReference>
<dbReference type="RefSeq" id="WP_190267692.1">
    <property type="nucleotide sequence ID" value="NZ_BAABAD010000005.1"/>
</dbReference>
<feature type="domain" description="RNA polymerase sigma factor 70 region 4 type 2" evidence="7">
    <location>
        <begin position="117"/>
        <end position="169"/>
    </location>
</feature>
<feature type="domain" description="DUF6596" evidence="8">
    <location>
        <begin position="186"/>
        <end position="286"/>
    </location>
</feature>
<evidence type="ECO:0000259" key="8">
    <source>
        <dbReference type="Pfam" id="PF20239"/>
    </source>
</evidence>
<dbReference type="Pfam" id="PF20239">
    <property type="entry name" value="DUF6596"/>
    <property type="match status" value="1"/>
</dbReference>
<dbReference type="InterPro" id="IPR011990">
    <property type="entry name" value="TPR-like_helical_dom_sf"/>
</dbReference>
<sequence>MADTAGSAIARLAREESGRVLALLAARFDDVDLADDCVQDALLQAAETWPTRGVPDNPPAWLYTVARNRIVDQLRLRASRRRRLSAAAPELLAGNEPSTGLELIVDNRELGDERLRLLLLCCHPALDRDAQVALTLRLVGGLTTAEIAAAFLVSERALAQRIVRAKRKIRDARIPLTIPADIDGRVGVLLGVLYLIFNEGYLSRGATPSLVRLDLADEAIRLTGQLIELIPENGEAHGLLALEMFHRARFGARLDVAGDLVVLSEQDRSHWDATMIERARTVLQTAVACPGVGVYRIQAIIAALHAGAETAADTDWAAIVDLYRILERIDPGPVVVLNRAIAVSMVDGPETALAEVDAIDGLTDYHLWHATRGELLYRAGDPAAAAEAFRNALSLADNPVEQRHLRSRIDMCSAGEEPGAMSDLPDRHR</sequence>
<evidence type="ECO:0000313" key="9">
    <source>
        <dbReference type="EMBL" id="MBD1321067.1"/>
    </source>
</evidence>
<dbReference type="Gene3D" id="1.25.40.10">
    <property type="entry name" value="Tetratricopeptide repeat domain"/>
    <property type="match status" value="1"/>
</dbReference>
<evidence type="ECO:0000256" key="4">
    <source>
        <dbReference type="ARBA" id="ARBA00023125"/>
    </source>
</evidence>
<gene>
    <name evidence="9" type="ORF">IDF66_15880</name>
</gene>
<keyword evidence="10" id="KW-1185">Reference proteome</keyword>
<dbReference type="Pfam" id="PF08281">
    <property type="entry name" value="Sigma70_r4_2"/>
    <property type="match status" value="1"/>
</dbReference>
<dbReference type="SUPFAM" id="SSF88946">
    <property type="entry name" value="Sigma2 domain of RNA polymerase sigma factors"/>
    <property type="match status" value="1"/>
</dbReference>
<dbReference type="InterPro" id="IPR036388">
    <property type="entry name" value="WH-like_DNA-bd_sf"/>
</dbReference>
<dbReference type="InterPro" id="IPR046531">
    <property type="entry name" value="DUF6596"/>
</dbReference>
<dbReference type="PANTHER" id="PTHR47756">
    <property type="entry name" value="BLL6612 PROTEIN-RELATED"/>
    <property type="match status" value="1"/>
</dbReference>
<reference evidence="9 10" key="1">
    <citation type="submission" date="2020-09" db="EMBL/GenBank/DDBJ databases">
        <title>Novel species in genus Gordonia.</title>
        <authorList>
            <person name="Zhang G."/>
        </authorList>
    </citation>
    <scope>NUCLEOTIDE SEQUENCE [LARGE SCALE GENOMIC DNA]</scope>
    <source>
        <strain evidence="9 10">ON-33</strain>
    </source>
</reference>